<dbReference type="WBParaSite" id="TCONS_00003490.p1">
    <property type="protein sequence ID" value="TCONS_00003490.p1"/>
    <property type="gene ID" value="XLOC_003233"/>
</dbReference>
<dbReference type="CDD" id="cd11308">
    <property type="entry name" value="Peptidase_M14NE-CP-C_like"/>
    <property type="match status" value="1"/>
</dbReference>
<dbReference type="Gene3D" id="3.40.630.10">
    <property type="entry name" value="Zn peptidases"/>
    <property type="match status" value="1"/>
</dbReference>
<feature type="signal peptide" evidence="11">
    <location>
        <begin position="1"/>
        <end position="20"/>
    </location>
</feature>
<reference evidence="14" key="1">
    <citation type="submission" date="2015-08" db="UniProtKB">
        <authorList>
            <consortium name="WormBaseParasite"/>
        </authorList>
    </citation>
    <scope>IDENTIFICATION</scope>
</reference>
<evidence type="ECO:0000256" key="11">
    <source>
        <dbReference type="SAM" id="SignalP"/>
    </source>
</evidence>
<protein>
    <submittedName>
        <fullName evidence="15">Peptidase M14 carboxypeptidase A domain-containing protein</fullName>
    </submittedName>
    <submittedName>
        <fullName evidence="14">Peptidase_M14 domain-containing protein</fullName>
    </submittedName>
</protein>
<dbReference type="InterPro" id="IPR050753">
    <property type="entry name" value="Peptidase_M14_domain"/>
</dbReference>
<dbReference type="Pfam" id="PF00246">
    <property type="entry name" value="Peptidase_M14"/>
    <property type="match status" value="1"/>
</dbReference>
<dbReference type="GO" id="GO:0016485">
    <property type="term" value="P:protein processing"/>
    <property type="evidence" value="ECO:0007669"/>
    <property type="project" value="TreeGrafter"/>
</dbReference>
<evidence type="ECO:0000256" key="9">
    <source>
        <dbReference type="PROSITE-ProRule" id="PRU01379"/>
    </source>
</evidence>
<dbReference type="AlphaFoldDB" id="A0A0K0E7J7"/>
<evidence type="ECO:0000256" key="10">
    <source>
        <dbReference type="SAM" id="Phobius"/>
    </source>
</evidence>
<dbReference type="Pfam" id="PF13620">
    <property type="entry name" value="CarboxypepD_reg"/>
    <property type="match status" value="1"/>
</dbReference>
<keyword evidence="5" id="KW-0479">Metal-binding</keyword>
<keyword evidence="11" id="KW-0732">Signal</keyword>
<evidence type="ECO:0000256" key="3">
    <source>
        <dbReference type="ARBA" id="ARBA00022645"/>
    </source>
</evidence>
<comment type="similarity">
    <text evidence="2 9">Belongs to the peptidase M14 family.</text>
</comment>
<evidence type="ECO:0000313" key="14">
    <source>
        <dbReference type="WBParaSite" id="SSTP_0000547300.1"/>
    </source>
</evidence>
<dbReference type="PRINTS" id="PR00765">
    <property type="entry name" value="CRBOXYPTASEA"/>
</dbReference>
<dbReference type="GO" id="GO:0004181">
    <property type="term" value="F:metallocarboxypeptidase activity"/>
    <property type="evidence" value="ECO:0007669"/>
    <property type="project" value="InterPro"/>
</dbReference>
<evidence type="ECO:0000313" key="15">
    <source>
        <dbReference type="WBParaSite" id="TCONS_00003490.p1"/>
    </source>
</evidence>
<evidence type="ECO:0000256" key="1">
    <source>
        <dbReference type="ARBA" id="ARBA00001947"/>
    </source>
</evidence>
<name>A0A0K0E7J7_STRER</name>
<keyword evidence="7" id="KW-0862">Zinc</keyword>
<accession>A0A0K0E7J7</accession>
<dbReference type="InterPro" id="IPR000834">
    <property type="entry name" value="Peptidase_M14"/>
</dbReference>
<keyword evidence="10" id="KW-0812">Transmembrane</keyword>
<dbReference type="PROSITE" id="PS52035">
    <property type="entry name" value="PEPTIDASE_M14"/>
    <property type="match status" value="1"/>
</dbReference>
<evidence type="ECO:0000256" key="6">
    <source>
        <dbReference type="ARBA" id="ARBA00022801"/>
    </source>
</evidence>
<dbReference type="CDD" id="cd03858">
    <property type="entry name" value="M14_CP_N-E_like"/>
    <property type="match status" value="1"/>
</dbReference>
<evidence type="ECO:0000313" key="13">
    <source>
        <dbReference type="Proteomes" id="UP000035681"/>
    </source>
</evidence>
<dbReference type="SUPFAM" id="SSF53187">
    <property type="entry name" value="Zn-dependent exopeptidases"/>
    <property type="match status" value="1"/>
</dbReference>
<dbReference type="InterPro" id="IPR057247">
    <property type="entry name" value="CARBOXYPEPT_ZN_2"/>
</dbReference>
<dbReference type="PROSITE" id="PS00133">
    <property type="entry name" value="CARBOXYPEPT_ZN_2"/>
    <property type="match status" value="1"/>
</dbReference>
<dbReference type="Gene3D" id="2.60.40.1120">
    <property type="entry name" value="Carboxypeptidase-like, regulatory domain"/>
    <property type="match status" value="1"/>
</dbReference>
<evidence type="ECO:0000259" key="12">
    <source>
        <dbReference type="PROSITE" id="PS52035"/>
    </source>
</evidence>
<dbReference type="WBParaSite" id="SSTP_0000547300.1">
    <property type="protein sequence ID" value="SSTP_0000547300.1"/>
    <property type="gene ID" value="SSTP_0000547300"/>
</dbReference>
<keyword evidence="3" id="KW-0121">Carboxypeptidase</keyword>
<evidence type="ECO:0000256" key="5">
    <source>
        <dbReference type="ARBA" id="ARBA00022723"/>
    </source>
</evidence>
<dbReference type="PROSITE" id="PS00132">
    <property type="entry name" value="CARBOXYPEPT_ZN_1"/>
    <property type="match status" value="1"/>
</dbReference>
<dbReference type="GO" id="GO:0006518">
    <property type="term" value="P:peptide metabolic process"/>
    <property type="evidence" value="ECO:0007669"/>
    <property type="project" value="TreeGrafter"/>
</dbReference>
<keyword evidence="13" id="KW-1185">Reference proteome</keyword>
<keyword evidence="4" id="KW-0645">Protease</keyword>
<dbReference type="Proteomes" id="UP000035681">
    <property type="component" value="Unplaced"/>
</dbReference>
<organism evidence="14">
    <name type="scientific">Strongyloides stercoralis</name>
    <name type="common">Threadworm</name>
    <dbReference type="NCBI Taxonomy" id="6248"/>
    <lineage>
        <taxon>Eukaryota</taxon>
        <taxon>Metazoa</taxon>
        <taxon>Ecdysozoa</taxon>
        <taxon>Nematoda</taxon>
        <taxon>Chromadorea</taxon>
        <taxon>Rhabditida</taxon>
        <taxon>Tylenchina</taxon>
        <taxon>Panagrolaimomorpha</taxon>
        <taxon>Strongyloidoidea</taxon>
        <taxon>Strongyloididae</taxon>
        <taxon>Strongyloides</taxon>
    </lineage>
</organism>
<evidence type="ECO:0000256" key="2">
    <source>
        <dbReference type="ARBA" id="ARBA00005988"/>
    </source>
</evidence>
<feature type="chain" id="PRO_5005327599" evidence="11">
    <location>
        <begin position="21"/>
        <end position="1054"/>
    </location>
</feature>
<dbReference type="GO" id="GO:0008270">
    <property type="term" value="F:zinc ion binding"/>
    <property type="evidence" value="ECO:0007669"/>
    <property type="project" value="InterPro"/>
</dbReference>
<keyword evidence="10" id="KW-1133">Transmembrane helix</keyword>
<feature type="active site" description="Proton donor/acceptor" evidence="9">
    <location>
        <position position="346"/>
    </location>
</feature>
<keyword evidence="10" id="KW-0472">Membrane</keyword>
<evidence type="ECO:0000256" key="7">
    <source>
        <dbReference type="ARBA" id="ARBA00022833"/>
    </source>
</evidence>
<feature type="domain" description="Peptidase M14" evidence="12">
    <location>
        <begin position="79"/>
        <end position="376"/>
    </location>
</feature>
<dbReference type="PANTHER" id="PTHR11532:SF62">
    <property type="entry name" value="CARBOXYPEPTIDASE D"/>
    <property type="match status" value="1"/>
</dbReference>
<dbReference type="FunFam" id="3.40.630.10:FF:000020">
    <property type="entry name" value="Carboxypeptidase D"/>
    <property type="match status" value="1"/>
</dbReference>
<evidence type="ECO:0000256" key="8">
    <source>
        <dbReference type="ARBA" id="ARBA00023180"/>
    </source>
</evidence>
<keyword evidence="6" id="KW-0378">Hydrolase</keyword>
<dbReference type="SUPFAM" id="SSF49464">
    <property type="entry name" value="Carboxypeptidase regulatory domain-like"/>
    <property type="match status" value="1"/>
</dbReference>
<evidence type="ECO:0000256" key="4">
    <source>
        <dbReference type="ARBA" id="ARBA00022670"/>
    </source>
</evidence>
<comment type="cofactor">
    <cofactor evidence="1">
        <name>Zn(2+)</name>
        <dbReference type="ChEBI" id="CHEBI:29105"/>
    </cofactor>
</comment>
<dbReference type="InterPro" id="IPR008969">
    <property type="entry name" value="CarboxyPept-like_regulatory"/>
</dbReference>
<dbReference type="STRING" id="6248.A0A0K0E7J7"/>
<dbReference type="PANTHER" id="PTHR11532">
    <property type="entry name" value="PROTEASE M14 CARBOXYPEPTIDASE"/>
    <property type="match status" value="1"/>
</dbReference>
<keyword evidence="8" id="KW-0325">Glycoprotein</keyword>
<dbReference type="GO" id="GO:0005615">
    <property type="term" value="C:extracellular space"/>
    <property type="evidence" value="ECO:0007669"/>
    <property type="project" value="TreeGrafter"/>
</dbReference>
<dbReference type="InterPro" id="IPR057246">
    <property type="entry name" value="CARBOXYPEPT_ZN_1"/>
</dbReference>
<feature type="transmembrane region" description="Helical" evidence="10">
    <location>
        <begin position="981"/>
        <end position="999"/>
    </location>
</feature>
<proteinExistence type="inferred from homology"/>
<dbReference type="SMART" id="SM00631">
    <property type="entry name" value="Zn_pept"/>
    <property type="match status" value="1"/>
</dbReference>
<sequence>MKIKFLLTLIIWFINYKVNCKLDWDSDIVASEKDIEGAKSDALIRYFGDNAENSPIFLTYDNVSTLIGDYYAVDKKKFHHHDYYLLNKFVEKITSKYPNITHLYSIGRSVEGRELWVLIISKNPKNHELLKPEFKYVANMHGNEVLGRECLIYLADLLCKNYGYNKYLTQLVDDVRIHLLFSMNPDGYENSQIGDKMSANGRSNANFIDLNRNFPATHPDHVELSGGADIEIETEHVMKWIKSFPFVLSANLHGGSLVANYPFDDSESGQDGIYTPSLDDKLFVELSYQYARAHRNMWKTGRRCGLGIDGDTFYHGITNGAAWYHLAGGMQDWQYLTTNALEITIEMGCYKFPLSDMYEKLWNDNIFSLIAYIDMVRYGLKGIVTDSDGKPLSNAKIEILGEKKGKPITTTDQGEYWRLLAPGKYQIKISHGYHIPKILNIFIKPRELIINNVILQDPPCTYNDNPKEEVYYRGFTNYTTMIIGVDQIGKKSVKKLLDTLCDTSLPYVKELLKNTKIIGLPEYAPGEHLPYIKAHSPTILIYLGMGESKSVIYIPMDEAPKAFNKKILDDTLSNYFEKYNDKSCLSILNDEKLSEMTADMKLEKSFILGFGLGCNINITQDNSAIENVILSINNIVYRAKKDSVEEYSVVPSVNPLDHFTPKEVIASTSAGLNRIEESKYCNTKVKMFENMRVIEIGQQESGPRTLIMSIEARTEHMVYQMLSYLCEVSPNDHDYRVKRFMENSRLIVIPEMPGTQLNCHDYTYITPFEPLLSFIIKSYPDIDYVIFMASGGLKVRYVNASHTDMAYQLSEMYVKKHKLMVNGTWNICSKKKKMTLVNGEFEWNNTNPDTDWRKPDTLLVQTGCCYEAGGDGHLFEENRESLFDVLEARLQGVSGRVLSGNRYVGKKIKINILKEGQIYKEVETLLSVEGFYHVWLPVGDYTLETVDSKYPKTEIDFHISSATSIVIDINIGYTSDLGSDLFIVGIIILIIGLGLYYYYKNCKTSKYFVLNNRNEEFERIPLRDNMDEDSDTDDDNGEKLLSFKVEHGITNGLS</sequence>